<proteinExistence type="predicted"/>
<keyword evidence="4" id="KW-1185">Reference proteome</keyword>
<feature type="domain" description="Isopenicillin N synthase-like Fe(2+) 2OG dioxygenase" evidence="2">
    <location>
        <begin position="207"/>
        <end position="306"/>
    </location>
</feature>
<dbReference type="Proteomes" id="UP001050691">
    <property type="component" value="Unassembled WGS sequence"/>
</dbReference>
<evidence type="ECO:0000313" key="3">
    <source>
        <dbReference type="EMBL" id="GJJ07894.1"/>
    </source>
</evidence>
<protein>
    <recommendedName>
        <fullName evidence="2">Isopenicillin N synthase-like Fe(2+) 2OG dioxygenase domain-containing protein</fullName>
    </recommendedName>
</protein>
<evidence type="ECO:0000313" key="4">
    <source>
        <dbReference type="Proteomes" id="UP001050691"/>
    </source>
</evidence>
<dbReference type="SUPFAM" id="SSF51197">
    <property type="entry name" value="Clavaminate synthase-like"/>
    <property type="match status" value="1"/>
</dbReference>
<sequence length="385" mass="43118">MTTTYAPPPGPPPTRYNPPLGPAPSVYYPPPLKVPEFHLLTPQNIHSLSTQGFTTFPIQERVELYRAATSLFDLSKQFFSQPQPDKERFINRDANMQGSEEGWSRVAGEKELLTLRRSGATCPDLLEHSARSLWLECGQLMTDVIRGIEQSLDLIPHSLDSVFIPECTMPLAGENRFETLLRMFRYERRSESIDNTEPRQEEIGKGRLVAEPHRDLGLLSLVIGSSPGLEVWDTTVGHWIPIEQPPYAYSSSGLTATLLVGETLTYLTNGRYLPGRHRVFVPSLSSTQSTDDHQQYRYSLVFALRPHSSAIISTGVLTSPITGPFRHPLEGVKAGDLFSKIARSHWNINTGKREREAQRMRLQNGSPLIVTGQSTSNQESDHSTK</sequence>
<dbReference type="InterPro" id="IPR027443">
    <property type="entry name" value="IPNS-like_sf"/>
</dbReference>
<feature type="compositionally biased region" description="Polar residues" evidence="1">
    <location>
        <begin position="364"/>
        <end position="378"/>
    </location>
</feature>
<dbReference type="Pfam" id="PF03171">
    <property type="entry name" value="2OG-FeII_Oxy"/>
    <property type="match status" value="1"/>
</dbReference>
<dbReference type="InterPro" id="IPR050231">
    <property type="entry name" value="Iron_ascorbate_oxido_reductase"/>
</dbReference>
<name>A0AAV5A3R1_9AGAM</name>
<dbReference type="AlphaFoldDB" id="A0AAV5A3R1"/>
<dbReference type="EMBL" id="BPWL01000002">
    <property type="protein sequence ID" value="GJJ07894.1"/>
    <property type="molecule type" value="Genomic_DNA"/>
</dbReference>
<dbReference type="InterPro" id="IPR044861">
    <property type="entry name" value="IPNS-like_FE2OG_OXY"/>
</dbReference>
<evidence type="ECO:0000259" key="2">
    <source>
        <dbReference type="Pfam" id="PF03171"/>
    </source>
</evidence>
<accession>A0AAV5A3R1</accession>
<dbReference type="Gene3D" id="2.60.120.330">
    <property type="entry name" value="B-lactam Antibiotic, Isopenicillin N Synthase, Chain"/>
    <property type="match status" value="1"/>
</dbReference>
<reference evidence="3" key="1">
    <citation type="submission" date="2021-10" db="EMBL/GenBank/DDBJ databases">
        <title>De novo Genome Assembly of Clathrus columnatus (Basidiomycota, Fungi) Using Illumina and Nanopore Sequence Data.</title>
        <authorList>
            <person name="Ogiso-Tanaka E."/>
            <person name="Itagaki H."/>
            <person name="Hosoya T."/>
            <person name="Hosaka K."/>
        </authorList>
    </citation>
    <scope>NUCLEOTIDE SEQUENCE</scope>
    <source>
        <strain evidence="3">MO-923</strain>
    </source>
</reference>
<evidence type="ECO:0000256" key="1">
    <source>
        <dbReference type="SAM" id="MobiDB-lite"/>
    </source>
</evidence>
<organism evidence="3 4">
    <name type="scientific">Clathrus columnatus</name>
    <dbReference type="NCBI Taxonomy" id="1419009"/>
    <lineage>
        <taxon>Eukaryota</taxon>
        <taxon>Fungi</taxon>
        <taxon>Dikarya</taxon>
        <taxon>Basidiomycota</taxon>
        <taxon>Agaricomycotina</taxon>
        <taxon>Agaricomycetes</taxon>
        <taxon>Phallomycetidae</taxon>
        <taxon>Phallales</taxon>
        <taxon>Clathraceae</taxon>
        <taxon>Clathrus</taxon>
    </lineage>
</organism>
<feature type="region of interest" description="Disordered" evidence="1">
    <location>
        <begin position="364"/>
        <end position="385"/>
    </location>
</feature>
<dbReference type="PANTHER" id="PTHR47990">
    <property type="entry name" value="2-OXOGLUTARATE (2OG) AND FE(II)-DEPENDENT OXYGENASE SUPERFAMILY PROTEIN-RELATED"/>
    <property type="match status" value="1"/>
</dbReference>
<gene>
    <name evidence="3" type="ORF">Clacol_002100</name>
</gene>
<comment type="caution">
    <text evidence="3">The sequence shown here is derived from an EMBL/GenBank/DDBJ whole genome shotgun (WGS) entry which is preliminary data.</text>
</comment>